<feature type="signal peptide" evidence="1">
    <location>
        <begin position="1"/>
        <end position="22"/>
    </location>
</feature>
<feature type="chain" id="PRO_5037019910" evidence="1">
    <location>
        <begin position="23"/>
        <end position="479"/>
    </location>
</feature>
<dbReference type="EMBL" id="ASGP02000001">
    <property type="protein sequence ID" value="KAH9530269.1"/>
    <property type="molecule type" value="Genomic_DNA"/>
</dbReference>
<protein>
    <submittedName>
        <fullName evidence="2">Uncharacterized protein</fullName>
    </submittedName>
</protein>
<keyword evidence="3" id="KW-1185">Reference proteome</keyword>
<accession>A0A922IF10</accession>
<sequence>MLHKSSFHFIVFIIVVVNICESMASKSSKFSSPSSSSSCNKTETDQCALNLIPLTNESILRNPPKTLTEINHICQNFMFPMEGCMRRYAMKCMTKSARQPLLVMLYSVTKLNKKICSIRKRKQNFLTLIDCVYNNLDFYSQLMFNLTRQIYAHRQNEWVKVQLLKDCPNNTRAHEELNNWLDSYTGDLLNLFCGDYTEDSDKCDSLQIPKWSSRDNETLPWKNCNQIISTMKIRSIFHHVSQLLMVIIATTTIMVTDGSISTAKHCKRADRCALTLIPLTDVKFMSKPPRTPQELNEWCKRVAPQERCLKDFANKCLDKQSKQSLSVMMYSFSRTNKRLCTNKKRRQAFLNLIECGHKELPMFANILKNLTTDFHGILTSYYKWKNIAVTKVIQMCPDNDAAHEEVENLLNGYTNDLLAVVCGDYTEESDKCDKIIQKIPEWKQPLRWNNFIIPLVEIFDSIDDDSAGDEDAGVVSSSQ</sequence>
<organism evidence="2 3">
    <name type="scientific">Dermatophagoides farinae</name>
    <name type="common">American house dust mite</name>
    <dbReference type="NCBI Taxonomy" id="6954"/>
    <lineage>
        <taxon>Eukaryota</taxon>
        <taxon>Metazoa</taxon>
        <taxon>Ecdysozoa</taxon>
        <taxon>Arthropoda</taxon>
        <taxon>Chelicerata</taxon>
        <taxon>Arachnida</taxon>
        <taxon>Acari</taxon>
        <taxon>Acariformes</taxon>
        <taxon>Sarcoptiformes</taxon>
        <taxon>Astigmata</taxon>
        <taxon>Psoroptidia</taxon>
        <taxon>Analgoidea</taxon>
        <taxon>Pyroglyphidae</taxon>
        <taxon>Dermatophagoidinae</taxon>
        <taxon>Dermatophagoides</taxon>
    </lineage>
</organism>
<comment type="caution">
    <text evidence="2">The sequence shown here is derived from an EMBL/GenBank/DDBJ whole genome shotgun (WGS) entry which is preliminary data.</text>
</comment>
<dbReference type="PANTHER" id="PTHR33964:SF1">
    <property type="entry name" value="RE45066P"/>
    <property type="match status" value="1"/>
</dbReference>
<gene>
    <name evidence="2" type="ORF">DERF_004087</name>
</gene>
<evidence type="ECO:0000256" key="1">
    <source>
        <dbReference type="SAM" id="SignalP"/>
    </source>
</evidence>
<dbReference type="Proteomes" id="UP000790347">
    <property type="component" value="Unassembled WGS sequence"/>
</dbReference>
<reference evidence="2" key="1">
    <citation type="submission" date="2013-05" db="EMBL/GenBank/DDBJ databases">
        <authorList>
            <person name="Yim A.K.Y."/>
            <person name="Chan T.F."/>
            <person name="Ji K.M."/>
            <person name="Liu X.Y."/>
            <person name="Zhou J.W."/>
            <person name="Li R.Q."/>
            <person name="Yang K.Y."/>
            <person name="Li J."/>
            <person name="Li M."/>
            <person name="Law P.T.W."/>
            <person name="Wu Y.L."/>
            <person name="Cai Z.L."/>
            <person name="Qin H."/>
            <person name="Bao Y."/>
            <person name="Leung R.K.K."/>
            <person name="Ng P.K.S."/>
            <person name="Zou J."/>
            <person name="Zhong X.J."/>
            <person name="Ran P.X."/>
            <person name="Zhong N.S."/>
            <person name="Liu Z.G."/>
            <person name="Tsui S.K.W."/>
        </authorList>
    </citation>
    <scope>NUCLEOTIDE SEQUENCE</scope>
    <source>
        <strain evidence="2">Derf</strain>
        <tissue evidence="2">Whole organism</tissue>
    </source>
</reference>
<evidence type="ECO:0000313" key="2">
    <source>
        <dbReference type="EMBL" id="KAH9530269.1"/>
    </source>
</evidence>
<proteinExistence type="predicted"/>
<name>A0A922IF10_DERFA</name>
<reference evidence="2" key="2">
    <citation type="journal article" date="2022" name="Res Sq">
        <title>Comparative Genomics Reveals Insights into the Divergent Evolution of Astigmatic Mites and Household Pest Adaptations.</title>
        <authorList>
            <person name="Xiong Q."/>
            <person name="Wan A.T.-Y."/>
            <person name="Liu X.-Y."/>
            <person name="Fung C.S.-H."/>
            <person name="Xiao X."/>
            <person name="Malainual N."/>
            <person name="Hou J."/>
            <person name="Wang L."/>
            <person name="Wang M."/>
            <person name="Yang K."/>
            <person name="Cui Y."/>
            <person name="Leung E."/>
            <person name="Nong W."/>
            <person name="Shin S.-K."/>
            <person name="Au S."/>
            <person name="Jeong K.Y."/>
            <person name="Chew F.T."/>
            <person name="Hui J."/>
            <person name="Leung T.F."/>
            <person name="Tungtrongchitr A."/>
            <person name="Zhong N."/>
            <person name="Liu Z."/>
            <person name="Tsui S."/>
        </authorList>
    </citation>
    <scope>NUCLEOTIDE SEQUENCE</scope>
    <source>
        <strain evidence="2">Derf</strain>
        <tissue evidence="2">Whole organism</tissue>
    </source>
</reference>
<dbReference type="PANTHER" id="PTHR33964">
    <property type="entry name" value="RE45066P-RELATED"/>
    <property type="match status" value="1"/>
</dbReference>
<keyword evidence="1" id="KW-0732">Signal</keyword>
<evidence type="ECO:0000313" key="3">
    <source>
        <dbReference type="Proteomes" id="UP000790347"/>
    </source>
</evidence>
<dbReference type="AlphaFoldDB" id="A0A922IF10"/>